<dbReference type="InterPro" id="IPR004843">
    <property type="entry name" value="Calcineurin-like_PHP"/>
</dbReference>
<evidence type="ECO:0000256" key="1">
    <source>
        <dbReference type="SAM" id="SignalP"/>
    </source>
</evidence>
<proteinExistence type="predicted"/>
<keyword evidence="4" id="KW-1185">Reference proteome</keyword>
<sequence length="373" mass="41154">MMRRRLLAAGLALAWLSPVVAEEVTGQPAATLDDGPYVFQTTARRYDAWWVCDGKVEHDVQRKRRKDTVIAPRCGYGRPAVIPNHVADPESVPYTGGRIVALSDIHGQYDLMVKLLRAHRVIDGNDNWALGRDHLVITGDVFDRGDKVNEVFWLLFQLQQQAHAAGGAVHFLLGNHETMVLYDDLRYINPKYVEVARLLGRPYSALYGADTVIGGWLRTRPVMLKLGDTLFLHGGIAPENLDLVTGIDATNATYRGSLGVAKDTVKADPATARLYDGKRSPIWYRGYFNGELDTPAVGRVVDRLGLARIVVGHTTMDEVVSFHGGRIIAIDSGIKRGESGQLLFIDKGQLSRGLLDGTREALPERQVAPPDKD</sequence>
<dbReference type="RefSeq" id="WP_162337750.1">
    <property type="nucleotide sequence ID" value="NZ_JBHSRQ010000004.1"/>
</dbReference>
<feature type="domain" description="Calcineurin-like phosphoesterase" evidence="2">
    <location>
        <begin position="98"/>
        <end position="314"/>
    </location>
</feature>
<gene>
    <name evidence="3" type="ORF">CSC78_09905</name>
</gene>
<comment type="caution">
    <text evidence="3">The sequence shown here is derived from an EMBL/GenBank/DDBJ whole genome shotgun (WGS) entry which is preliminary data.</text>
</comment>
<evidence type="ECO:0000313" key="3">
    <source>
        <dbReference type="EMBL" id="KAF1725083.1"/>
    </source>
</evidence>
<evidence type="ECO:0000313" key="4">
    <source>
        <dbReference type="Proteomes" id="UP000781710"/>
    </source>
</evidence>
<dbReference type="InterPro" id="IPR029052">
    <property type="entry name" value="Metallo-depent_PP-like"/>
</dbReference>
<feature type="signal peptide" evidence="1">
    <location>
        <begin position="1"/>
        <end position="21"/>
    </location>
</feature>
<keyword evidence="1" id="KW-0732">Signal</keyword>
<name>A0ABQ6ZH00_9GAMM</name>
<reference evidence="3 4" key="1">
    <citation type="submission" date="2017-10" db="EMBL/GenBank/DDBJ databases">
        <title>Whole genome sequencing of members of genus Pseudoxanthomonas.</title>
        <authorList>
            <person name="Kumar S."/>
            <person name="Bansal K."/>
            <person name="Kaur A."/>
            <person name="Patil P."/>
            <person name="Sharma S."/>
            <person name="Patil P.B."/>
        </authorList>
    </citation>
    <scope>NUCLEOTIDE SEQUENCE [LARGE SCALE GENOMIC DNA]</scope>
    <source>
        <strain evidence="3 4">DSM 17109</strain>
    </source>
</reference>
<dbReference type="PANTHER" id="PTHR46546:SF4">
    <property type="entry name" value="SHEWANELLA-LIKE PROTEIN PHOSPHATASE 1"/>
    <property type="match status" value="1"/>
</dbReference>
<dbReference type="Proteomes" id="UP000781710">
    <property type="component" value="Unassembled WGS sequence"/>
</dbReference>
<dbReference type="Gene3D" id="3.60.21.10">
    <property type="match status" value="1"/>
</dbReference>
<dbReference type="PANTHER" id="PTHR46546">
    <property type="entry name" value="SHEWANELLA-LIKE PROTEIN PHOSPHATASE 1"/>
    <property type="match status" value="1"/>
</dbReference>
<dbReference type="EMBL" id="PDWW01000012">
    <property type="protein sequence ID" value="KAF1725083.1"/>
    <property type="molecule type" value="Genomic_DNA"/>
</dbReference>
<dbReference type="Pfam" id="PF00149">
    <property type="entry name" value="Metallophos"/>
    <property type="match status" value="1"/>
</dbReference>
<evidence type="ECO:0000259" key="2">
    <source>
        <dbReference type="Pfam" id="PF00149"/>
    </source>
</evidence>
<dbReference type="SUPFAM" id="SSF56300">
    <property type="entry name" value="Metallo-dependent phosphatases"/>
    <property type="match status" value="1"/>
</dbReference>
<protein>
    <submittedName>
        <fullName evidence="3">Metallophosphoesterase</fullName>
    </submittedName>
</protein>
<organism evidence="3 4">
    <name type="scientific">Pseudoxanthomonas japonensis</name>
    <dbReference type="NCBI Taxonomy" id="69284"/>
    <lineage>
        <taxon>Bacteria</taxon>
        <taxon>Pseudomonadati</taxon>
        <taxon>Pseudomonadota</taxon>
        <taxon>Gammaproteobacteria</taxon>
        <taxon>Lysobacterales</taxon>
        <taxon>Lysobacteraceae</taxon>
        <taxon>Pseudoxanthomonas</taxon>
    </lineage>
</organism>
<accession>A0ABQ6ZH00</accession>
<feature type="chain" id="PRO_5046851001" evidence="1">
    <location>
        <begin position="22"/>
        <end position="373"/>
    </location>
</feature>